<accession>A0A4R7T6I1</accession>
<dbReference type="InterPro" id="IPR023210">
    <property type="entry name" value="NADP_OxRdtase_dom"/>
</dbReference>
<dbReference type="RefSeq" id="WP_133977225.1">
    <property type="nucleotide sequence ID" value="NZ_SOCE01000001.1"/>
</dbReference>
<dbReference type="InterPro" id="IPR050791">
    <property type="entry name" value="Aldo-Keto_reductase"/>
</dbReference>
<feature type="domain" description="NADP-dependent oxidoreductase" evidence="2">
    <location>
        <begin position="14"/>
        <end position="308"/>
    </location>
</feature>
<evidence type="ECO:0000259" key="2">
    <source>
        <dbReference type="Pfam" id="PF00248"/>
    </source>
</evidence>
<dbReference type="Proteomes" id="UP000295151">
    <property type="component" value="Unassembled WGS sequence"/>
</dbReference>
<dbReference type="Pfam" id="PF00248">
    <property type="entry name" value="Aldo_ket_red"/>
    <property type="match status" value="1"/>
</dbReference>
<dbReference type="PANTHER" id="PTHR43625">
    <property type="entry name" value="AFLATOXIN B1 ALDEHYDE REDUCTASE"/>
    <property type="match status" value="1"/>
</dbReference>
<dbReference type="GO" id="GO:0016491">
    <property type="term" value="F:oxidoreductase activity"/>
    <property type="evidence" value="ECO:0007669"/>
    <property type="project" value="UniProtKB-KW"/>
</dbReference>
<dbReference type="PANTHER" id="PTHR43625:SF40">
    <property type="entry name" value="ALDO-KETO REDUCTASE YAKC [NADP(+)]"/>
    <property type="match status" value="1"/>
</dbReference>
<dbReference type="AlphaFoldDB" id="A0A4R7T6I1"/>
<dbReference type="GO" id="GO:0005737">
    <property type="term" value="C:cytoplasm"/>
    <property type="evidence" value="ECO:0007669"/>
    <property type="project" value="TreeGrafter"/>
</dbReference>
<dbReference type="OrthoDB" id="3664926at2"/>
<gene>
    <name evidence="3" type="ORF">EV138_0977</name>
</gene>
<dbReference type="Gene3D" id="3.20.20.100">
    <property type="entry name" value="NADP-dependent oxidoreductase domain"/>
    <property type="match status" value="1"/>
</dbReference>
<evidence type="ECO:0000256" key="1">
    <source>
        <dbReference type="ARBA" id="ARBA00023002"/>
    </source>
</evidence>
<proteinExistence type="predicted"/>
<name>A0A4R7T6I1_9ACTN</name>
<dbReference type="EMBL" id="SOCE01000001">
    <property type="protein sequence ID" value="TDU87454.1"/>
    <property type="molecule type" value="Genomic_DNA"/>
</dbReference>
<keyword evidence="1" id="KW-0560">Oxidoreductase</keyword>
<evidence type="ECO:0000313" key="4">
    <source>
        <dbReference type="Proteomes" id="UP000295151"/>
    </source>
</evidence>
<sequence>MRESQLGELTVSSLGLGCMGMSQSYGVSNDDAESIATVHAALDAGCTFIDTADVYGNGANEELVGRALAGRRDEAILATKFGFQWSSGNSTLPTVVNGKPEYARAALDASLQRLGVDYVDLWYLHRRDPEVPIEETVGAMAEAVQAGKVRYLGLSEVSGETVRAAHAVHPISAVQSEWSLWTRDPETVVLPTLRELGIGFVPFSPLGRGFLTGQLKSPDDFEPDDMRRGLPRFSGENFQRNLDLVEKVRSLAAAKGVTAGQLALAWLLAQGNDIAPIPGTKRRKYLAENLGAIDVTLSAEELAALDEAFPPDAVAGDRYSEAAMKAVER</sequence>
<keyword evidence="4" id="KW-1185">Reference proteome</keyword>
<dbReference type="CDD" id="cd19076">
    <property type="entry name" value="AKR_AKR13A_13D"/>
    <property type="match status" value="1"/>
</dbReference>
<reference evidence="3 4" key="1">
    <citation type="submission" date="2019-03" db="EMBL/GenBank/DDBJ databases">
        <title>Genomic Encyclopedia of Type Strains, Phase III (KMG-III): the genomes of soil and plant-associated and newly described type strains.</title>
        <authorList>
            <person name="Whitman W."/>
        </authorList>
    </citation>
    <scope>NUCLEOTIDE SEQUENCE [LARGE SCALE GENOMIC DNA]</scope>
    <source>
        <strain evidence="3 4">VKM Ac-2575</strain>
    </source>
</reference>
<evidence type="ECO:0000313" key="3">
    <source>
        <dbReference type="EMBL" id="TDU87454.1"/>
    </source>
</evidence>
<dbReference type="InterPro" id="IPR036812">
    <property type="entry name" value="NAD(P)_OxRdtase_dom_sf"/>
</dbReference>
<organism evidence="3 4">
    <name type="scientific">Kribbella voronezhensis</name>
    <dbReference type="NCBI Taxonomy" id="2512212"/>
    <lineage>
        <taxon>Bacteria</taxon>
        <taxon>Bacillati</taxon>
        <taxon>Actinomycetota</taxon>
        <taxon>Actinomycetes</taxon>
        <taxon>Propionibacteriales</taxon>
        <taxon>Kribbellaceae</taxon>
        <taxon>Kribbella</taxon>
    </lineage>
</organism>
<protein>
    <submittedName>
        <fullName evidence="3">Aryl-alcohol dehydrogenase-like predicted oxidoreductase</fullName>
    </submittedName>
</protein>
<comment type="caution">
    <text evidence="3">The sequence shown here is derived from an EMBL/GenBank/DDBJ whole genome shotgun (WGS) entry which is preliminary data.</text>
</comment>
<dbReference type="SUPFAM" id="SSF51430">
    <property type="entry name" value="NAD(P)-linked oxidoreductase"/>
    <property type="match status" value="1"/>
</dbReference>